<comment type="caution">
    <text evidence="2">The sequence shown here is derived from an EMBL/GenBank/DDBJ whole genome shotgun (WGS) entry which is preliminary data.</text>
</comment>
<dbReference type="Proteomes" id="UP001527882">
    <property type="component" value="Unassembled WGS sequence"/>
</dbReference>
<dbReference type="EMBL" id="JAQAGZ010000008">
    <property type="protein sequence ID" value="MCZ8513465.1"/>
    <property type="molecule type" value="Genomic_DNA"/>
</dbReference>
<proteinExistence type="predicted"/>
<gene>
    <name evidence="2" type="ORF">O9H85_13695</name>
</gene>
<name>A0ABT4Q9B0_9BACL</name>
<keyword evidence="1" id="KW-0175">Coiled coil</keyword>
<dbReference type="RefSeq" id="WP_269881988.1">
    <property type="nucleotide sequence ID" value="NZ_JAQAGZ010000008.1"/>
</dbReference>
<keyword evidence="3" id="KW-1185">Reference proteome</keyword>
<organism evidence="2 3">
    <name type="scientific">Paenibacillus gyeongsangnamensis</name>
    <dbReference type="NCBI Taxonomy" id="3388067"/>
    <lineage>
        <taxon>Bacteria</taxon>
        <taxon>Bacillati</taxon>
        <taxon>Bacillota</taxon>
        <taxon>Bacilli</taxon>
        <taxon>Bacillales</taxon>
        <taxon>Paenibacillaceae</taxon>
        <taxon>Paenibacillus</taxon>
    </lineage>
</organism>
<sequence length="160" mass="19248">MEQIIFPSEINKAETRRAVEERLESARIYKQIGFIRRETRTTAFYEAREHGTTNMLSNPTENIALWNVKKEERLREEQEQVEMAISMLGEVERQIIEKRYMVDDEVFDYNVIMEMHLSERKYYRLKLRAILKLAFALRLEVYLDQHKPLGKSLFKQMAEK</sequence>
<evidence type="ECO:0000313" key="2">
    <source>
        <dbReference type="EMBL" id="MCZ8513465.1"/>
    </source>
</evidence>
<protein>
    <submittedName>
        <fullName evidence="2">ArpU family transcriptional regulator</fullName>
    </submittedName>
</protein>
<evidence type="ECO:0000256" key="1">
    <source>
        <dbReference type="SAM" id="Coils"/>
    </source>
</evidence>
<feature type="coiled-coil region" evidence="1">
    <location>
        <begin position="67"/>
        <end position="94"/>
    </location>
</feature>
<evidence type="ECO:0000313" key="3">
    <source>
        <dbReference type="Proteomes" id="UP001527882"/>
    </source>
</evidence>
<reference evidence="2 3" key="1">
    <citation type="submission" date="2022-12" db="EMBL/GenBank/DDBJ databases">
        <title>Draft genome sequence of Paenibacillus sp. dW9.</title>
        <authorList>
            <person name="Choi E.-W."/>
            <person name="Kim D.-U."/>
        </authorList>
    </citation>
    <scope>NUCLEOTIDE SEQUENCE [LARGE SCALE GENOMIC DNA]</scope>
    <source>
        <strain evidence="3">dW9</strain>
    </source>
</reference>
<dbReference type="InterPro" id="IPR006524">
    <property type="entry name" value="ArpU-like"/>
</dbReference>
<dbReference type="NCBIfam" id="TIGR01637">
    <property type="entry name" value="phage_arpU"/>
    <property type="match status" value="1"/>
</dbReference>
<accession>A0ABT4Q9B0</accession>